<evidence type="ECO:0000256" key="5">
    <source>
        <dbReference type="ARBA" id="ARBA00023163"/>
    </source>
</evidence>
<keyword evidence="10" id="KW-1185">Reference proteome</keyword>
<dbReference type="PANTHER" id="PTHR13161">
    <property type="entry name" value="SPLICING FACTOR SUPPRESSOR OF WHITE APRICOT"/>
    <property type="match status" value="1"/>
</dbReference>
<dbReference type="InterPro" id="IPR019147">
    <property type="entry name" value="SWAP_N_domain"/>
</dbReference>
<feature type="region of interest" description="Disordered" evidence="7">
    <location>
        <begin position="427"/>
        <end position="449"/>
    </location>
</feature>
<feature type="region of interest" description="Disordered" evidence="7">
    <location>
        <begin position="1"/>
        <end position="21"/>
    </location>
</feature>
<accession>A0AA35WIR6</accession>
<evidence type="ECO:0000313" key="10">
    <source>
        <dbReference type="Proteomes" id="UP001174909"/>
    </source>
</evidence>
<dbReference type="InterPro" id="IPR040397">
    <property type="entry name" value="SWAP"/>
</dbReference>
<dbReference type="SMART" id="SM01141">
    <property type="entry name" value="DRY_EERY"/>
    <property type="match status" value="1"/>
</dbReference>
<dbReference type="PROSITE" id="PS50128">
    <property type="entry name" value="SURP"/>
    <property type="match status" value="1"/>
</dbReference>
<dbReference type="Gene3D" id="1.10.10.790">
    <property type="entry name" value="Surp module"/>
    <property type="match status" value="1"/>
</dbReference>
<comment type="caution">
    <text evidence="9">The sequence shown here is derived from an EMBL/GenBank/DDBJ whole genome shotgun (WGS) entry which is preliminary data.</text>
</comment>
<keyword evidence="1" id="KW-0507">mRNA processing</keyword>
<proteinExistence type="predicted"/>
<keyword evidence="3" id="KW-0694">RNA-binding</keyword>
<keyword evidence="5" id="KW-0804">Transcription</keyword>
<evidence type="ECO:0000256" key="4">
    <source>
        <dbReference type="ARBA" id="ARBA00023015"/>
    </source>
</evidence>
<dbReference type="EMBL" id="CASHTH010001433">
    <property type="protein sequence ID" value="CAI8015297.1"/>
    <property type="molecule type" value="Genomic_DNA"/>
</dbReference>
<dbReference type="InterPro" id="IPR035967">
    <property type="entry name" value="SWAP/Surp_sf"/>
</dbReference>
<feature type="compositionally biased region" description="Acidic residues" evidence="7">
    <location>
        <begin position="431"/>
        <end position="442"/>
    </location>
</feature>
<evidence type="ECO:0000259" key="8">
    <source>
        <dbReference type="PROSITE" id="PS50128"/>
    </source>
</evidence>
<keyword evidence="6" id="KW-0508">mRNA splicing</keyword>
<dbReference type="Pfam" id="PF01805">
    <property type="entry name" value="Surp"/>
    <property type="match status" value="1"/>
</dbReference>
<dbReference type="Pfam" id="PF09750">
    <property type="entry name" value="DRY_EERY"/>
    <property type="match status" value="1"/>
</dbReference>
<evidence type="ECO:0000256" key="1">
    <source>
        <dbReference type="ARBA" id="ARBA00022664"/>
    </source>
</evidence>
<dbReference type="SUPFAM" id="SSF109905">
    <property type="entry name" value="Surp module (SWAP domain)"/>
    <property type="match status" value="1"/>
</dbReference>
<gene>
    <name evidence="9" type="ORF">GBAR_LOCUS9490</name>
</gene>
<dbReference type="SMART" id="SM00648">
    <property type="entry name" value="SWAP"/>
    <property type="match status" value="1"/>
</dbReference>
<dbReference type="AlphaFoldDB" id="A0AA35WIR6"/>
<dbReference type="PANTHER" id="PTHR13161:SF15">
    <property type="entry name" value="SPLICING FACTOR, SUPPRESSOR OF WHITE-APRICOT HOMOLOG"/>
    <property type="match status" value="1"/>
</dbReference>
<evidence type="ECO:0000256" key="2">
    <source>
        <dbReference type="ARBA" id="ARBA00022737"/>
    </source>
</evidence>
<organism evidence="9 10">
    <name type="scientific">Geodia barretti</name>
    <name type="common">Barrett's horny sponge</name>
    <dbReference type="NCBI Taxonomy" id="519541"/>
    <lineage>
        <taxon>Eukaryota</taxon>
        <taxon>Metazoa</taxon>
        <taxon>Porifera</taxon>
        <taxon>Demospongiae</taxon>
        <taxon>Heteroscleromorpha</taxon>
        <taxon>Tetractinellida</taxon>
        <taxon>Astrophorina</taxon>
        <taxon>Geodiidae</taxon>
        <taxon>Geodia</taxon>
    </lineage>
</organism>
<dbReference type="Proteomes" id="UP001174909">
    <property type="component" value="Unassembled WGS sequence"/>
</dbReference>
<name>A0AA35WIR6_GEOBA</name>
<reference evidence="9" key="1">
    <citation type="submission" date="2023-03" db="EMBL/GenBank/DDBJ databases">
        <authorList>
            <person name="Steffen K."/>
            <person name="Cardenas P."/>
        </authorList>
    </citation>
    <scope>NUCLEOTIDE SEQUENCE</scope>
</reference>
<dbReference type="GO" id="GO:0000395">
    <property type="term" value="P:mRNA 5'-splice site recognition"/>
    <property type="evidence" value="ECO:0007669"/>
    <property type="project" value="TreeGrafter"/>
</dbReference>
<dbReference type="GO" id="GO:0003723">
    <property type="term" value="F:RNA binding"/>
    <property type="evidence" value="ECO:0007669"/>
    <property type="project" value="UniProtKB-KW"/>
</dbReference>
<evidence type="ECO:0000256" key="3">
    <source>
        <dbReference type="ARBA" id="ARBA00022884"/>
    </source>
</evidence>
<protein>
    <submittedName>
        <fullName evidence="9">Splicing factor, suppressor of white-apricot homolog</fullName>
    </submittedName>
</protein>
<evidence type="ECO:0000256" key="6">
    <source>
        <dbReference type="ARBA" id="ARBA00023187"/>
    </source>
</evidence>
<dbReference type="InterPro" id="IPR000061">
    <property type="entry name" value="Surp"/>
</dbReference>
<sequence>MSFILGPYDNRDDGDTGTNHQDCPGEDELFAFGYACKLFRDDDKALLESSGQLLIPWMGDGSLMIDRYDLRNRLEDKNQFGLKPILPRRRTQEEDDLEEMLDKDRYFSLGIDVLEHQLLEEESRKRRSEQRGGYQAVGFAYKESAVAPPNHAVTSSLPLRRAEHPPTSTVDVAETEAERFLPPVGLDIPGHIQQVACVLKMAHDLQMAPSLDTEQGGAWQPVDPTHYPQPSLESQQYSTEMATDGEQHYPEYNPTNEGCSLHPQPSDFASQSNLEAYYLRLRADHLQSKMAPVASATVTFTPPPGRRDPGPPPPPPDLQPIIDKTAEYVARNSEGFERTVLERHCGDPKFGFLNPWDQYYPYYKFRLHMNKEKAAEEALAAMKSNRRQRGEAQWGKQVQKLSHIGSVSFKLTPKKKRTVLETGVVDLGPPAEDEEEEEEEGDNPVIMQQEGIQNVYVGGRGGEEDDLYGADGGAYQTVVQMYYGSGHAHYTSEGMAYSGNGELVEEGEGAPPTKRAKKNADIAVMDNKVQEFLSQVKAVLDT</sequence>
<dbReference type="FunFam" id="1.10.10.790:FF:000002">
    <property type="entry name" value="Splicing factor 3A subunit 1"/>
    <property type="match status" value="1"/>
</dbReference>
<evidence type="ECO:0000313" key="9">
    <source>
        <dbReference type="EMBL" id="CAI8015297.1"/>
    </source>
</evidence>
<evidence type="ECO:0000256" key="7">
    <source>
        <dbReference type="SAM" id="MobiDB-lite"/>
    </source>
</evidence>
<keyword evidence="2" id="KW-0677">Repeat</keyword>
<keyword evidence="4" id="KW-0805">Transcription regulation</keyword>
<feature type="domain" description="SURP motif" evidence="8">
    <location>
        <begin position="321"/>
        <end position="363"/>
    </location>
</feature>